<protein>
    <submittedName>
        <fullName evidence="1">Uncharacterized protein</fullName>
    </submittedName>
</protein>
<dbReference type="HOGENOM" id="CLU_2058497_0_0_4"/>
<accession>I4Z5A8</accession>
<keyword evidence="2" id="KW-1185">Reference proteome</keyword>
<organism evidence="1 2">
    <name type="scientific">Leptothrix ochracea L12</name>
    <dbReference type="NCBI Taxonomy" id="735332"/>
    <lineage>
        <taxon>Bacteria</taxon>
        <taxon>Pseudomonadati</taxon>
        <taxon>Pseudomonadota</taxon>
        <taxon>Betaproteobacteria</taxon>
        <taxon>Burkholderiales</taxon>
        <taxon>Sphaerotilaceae</taxon>
        <taxon>Leptothrix</taxon>
    </lineage>
</organism>
<proteinExistence type="predicted"/>
<dbReference type="EMBL" id="JH660687">
    <property type="protein sequence ID" value="EIM31400.1"/>
    <property type="molecule type" value="Genomic_DNA"/>
</dbReference>
<dbReference type="Proteomes" id="UP000053899">
    <property type="component" value="Unassembled WGS sequence"/>
</dbReference>
<evidence type="ECO:0000313" key="1">
    <source>
        <dbReference type="EMBL" id="EIM31400.1"/>
    </source>
</evidence>
<name>I4Z5A8_9BURK</name>
<dbReference type="AlphaFoldDB" id="I4Z5A8"/>
<gene>
    <name evidence="1" type="ORF">LepocDRAFT_00001280</name>
</gene>
<evidence type="ECO:0000313" key="2">
    <source>
        <dbReference type="Proteomes" id="UP000053899"/>
    </source>
</evidence>
<reference evidence="1 2" key="1">
    <citation type="submission" date="2012-04" db="EMBL/GenBank/DDBJ databases">
        <title>Improved High-Quality Draft sequence of Leptothrix ochracea L12.</title>
        <authorList>
            <consortium name="US DOE Joint Genome Institute"/>
            <person name="Lucas S."/>
            <person name="Han J."/>
            <person name="Lapidus A."/>
            <person name="Cheng J.-F."/>
            <person name="Goodwin L."/>
            <person name="Pitluck S."/>
            <person name="Peters L."/>
            <person name="Zeytun A."/>
            <person name="Detter J.C."/>
            <person name="Han C."/>
            <person name="Tapia R."/>
            <person name="Land M."/>
            <person name="Hauser L."/>
            <person name="Kyrpides N."/>
            <person name="Ivanova N."/>
            <person name="Pagani I."/>
            <person name="Stepanauskas R."/>
            <person name="Masland D."/>
            <person name="Poulton N."/>
            <person name="Emerson D."/>
            <person name="Fleming E."/>
            <person name="Woyke T."/>
        </authorList>
    </citation>
    <scope>NUCLEOTIDE SEQUENCE [LARGE SCALE GENOMIC DNA]</scope>
    <source>
        <strain evidence="1 2">L12</strain>
    </source>
</reference>
<sequence>MVIAQGHHPNHSPDGVAIVMAQRHLVGVVVLAGLPEPTNPSGHRIVRPKFQQILQGHAQKLRATVAAELGKTDVGVKNLPRIGGNQDRAYRSLFEDLTETPLAGAQGLLRLFCSEMSKV</sequence>